<evidence type="ECO:0000313" key="2">
    <source>
        <dbReference type="EMBL" id="VAV95170.1"/>
    </source>
</evidence>
<keyword evidence="1" id="KW-1133">Transmembrane helix</keyword>
<proteinExistence type="predicted"/>
<organism evidence="2">
    <name type="scientific">hydrothermal vent metagenome</name>
    <dbReference type="NCBI Taxonomy" id="652676"/>
    <lineage>
        <taxon>unclassified sequences</taxon>
        <taxon>metagenomes</taxon>
        <taxon>ecological metagenomes</taxon>
    </lineage>
</organism>
<evidence type="ECO:0000256" key="1">
    <source>
        <dbReference type="SAM" id="Phobius"/>
    </source>
</evidence>
<dbReference type="AlphaFoldDB" id="A0A3B0RPD5"/>
<feature type="transmembrane region" description="Helical" evidence="1">
    <location>
        <begin position="250"/>
        <end position="267"/>
    </location>
</feature>
<sequence>MKAVYIFLMLLWPEASASATLSGNVRLDHQNILITDQKIYHGQFDLRSELPVGDEYVLSKVIVSFKFQDDQEWASKAGESNLTDSGKIVRRRVFSLKDNGIAGRTDHYFTSKSIIYLSNEEEVAKLTIGRNVYFATTMRRRDVNREVTGRRSMLLGIYPDEGDQGRLRQHHRITESVVETRRDGYDGLFEMRLKALDLTSAQDLAHEGMLNFELSGTGDYTFVEATLQYEGYTSGGEFSKQEPVGTLGRFFTWLGLISLPIGGLLWMKRNRPAPPRRRRRVRATP</sequence>
<gene>
    <name evidence="2" type="ORF">MNBD_ALPHA02-1562</name>
</gene>
<keyword evidence="1" id="KW-0812">Transmembrane</keyword>
<reference evidence="2" key="1">
    <citation type="submission" date="2018-06" db="EMBL/GenBank/DDBJ databases">
        <authorList>
            <person name="Zhirakovskaya E."/>
        </authorList>
    </citation>
    <scope>NUCLEOTIDE SEQUENCE</scope>
</reference>
<evidence type="ECO:0008006" key="3">
    <source>
        <dbReference type="Google" id="ProtNLM"/>
    </source>
</evidence>
<name>A0A3B0RPD5_9ZZZZ</name>
<dbReference type="EMBL" id="UOED01000096">
    <property type="protein sequence ID" value="VAV95170.1"/>
    <property type="molecule type" value="Genomic_DNA"/>
</dbReference>
<accession>A0A3B0RPD5</accession>
<keyword evidence="1" id="KW-0472">Membrane</keyword>
<protein>
    <recommendedName>
        <fullName evidence="3">Transmembrane protein</fullName>
    </recommendedName>
</protein>